<dbReference type="PROSITE" id="PS00674">
    <property type="entry name" value="AAA"/>
    <property type="match status" value="1"/>
</dbReference>
<dbReference type="KEGG" id="pef:A7E78_06055"/>
<evidence type="ECO:0000313" key="19">
    <source>
        <dbReference type="EMBL" id="APG27444.1"/>
    </source>
</evidence>
<keyword evidence="8 15" id="KW-0378">Hydrolase</keyword>
<evidence type="ECO:0000256" key="12">
    <source>
        <dbReference type="ARBA" id="ARBA00023049"/>
    </source>
</evidence>
<dbReference type="OrthoDB" id="9809379at2"/>
<keyword evidence="17" id="KW-0175">Coiled coil</keyword>
<keyword evidence="6 15" id="KW-0479">Metal-binding</keyword>
<dbReference type="GO" id="GO:0005886">
    <property type="term" value="C:plasma membrane"/>
    <property type="evidence" value="ECO:0007669"/>
    <property type="project" value="UniProtKB-SubCell"/>
</dbReference>
<sequence length="615" mass="67596">MNQLHKNLALWLVILLVMIMLYNIMANRQQQQPTLAYSEFLIAVEAGDVRSVTLQGQNIEGVYQDERTFISFAPNDPNLVQELRSKGVVIEAKAEEDGSFWMTMLVSWGPILLLIGVWIFFIRQMQSGGGKAMSFGKSRAKLMSDTGAQVTFKDVAGVDEAKDELEEIVSYLRDPKKFSRLGGRIPKGVLLVGPPGTGKTLLARAIAGEADVPFFTISGSDFVEMFVGVGASRVRDLFMQGKKNAPCIIFIDEIDAVGRHRGAGLGGGHDEREQTLNQLLVEMDGFESNEGVILISATNRPDVLDPALLRPGRFDRQVVVPRPDIKGRSKILKVHARKVPLSPDVDMDVVAKGTPGFSGADLANLINEAALLAARANKEQVEMDDLESAKDKVMMGAERRSMVITEKEKNVTAYHEAGHAVVAFYLPDADPVHKVTIIPRGRALGVTMYLPSEEKYNESRTGLETIICTLLGGRVAEEIVFGEITSGASNDIERVTGIARKMVCEWGMSDKVGPLAYGEKEGEVFLGRDLGHMKNYSEATAVEIDGEIRRIVQENYERTRQILSDNKDSLTRLAEALLEKETLDASEVRYLVTGEQEEVVAVDSQPDVDSLSPEV</sequence>
<dbReference type="Pfam" id="PF00004">
    <property type="entry name" value="AAA"/>
    <property type="match status" value="1"/>
</dbReference>
<keyword evidence="11 15" id="KW-1133">Transmembrane helix</keyword>
<evidence type="ECO:0000256" key="2">
    <source>
        <dbReference type="ARBA" id="ARBA00010044"/>
    </source>
</evidence>
<dbReference type="GO" id="GO:0016887">
    <property type="term" value="F:ATP hydrolysis activity"/>
    <property type="evidence" value="ECO:0007669"/>
    <property type="project" value="UniProtKB-UniRule"/>
</dbReference>
<dbReference type="SMART" id="SM00382">
    <property type="entry name" value="AAA"/>
    <property type="match status" value="1"/>
</dbReference>
<dbReference type="InterPro" id="IPR003959">
    <property type="entry name" value="ATPase_AAA_core"/>
</dbReference>
<keyword evidence="19" id="KW-0131">Cell cycle</keyword>
<evidence type="ECO:0000259" key="18">
    <source>
        <dbReference type="SMART" id="SM00382"/>
    </source>
</evidence>
<comment type="subunit">
    <text evidence="15">Homohexamer.</text>
</comment>
<dbReference type="InterPro" id="IPR037219">
    <property type="entry name" value="Peptidase_M41-like"/>
</dbReference>
<comment type="similarity">
    <text evidence="16">Belongs to the AAA ATPase family.</text>
</comment>
<dbReference type="GO" id="GO:0004222">
    <property type="term" value="F:metalloendopeptidase activity"/>
    <property type="evidence" value="ECO:0007669"/>
    <property type="project" value="InterPro"/>
</dbReference>
<feature type="domain" description="AAA+ ATPase" evidence="18">
    <location>
        <begin position="185"/>
        <end position="324"/>
    </location>
</feature>
<keyword evidence="9 15" id="KW-0862">Zinc</keyword>
<dbReference type="RefSeq" id="WP_072283411.1">
    <property type="nucleotide sequence ID" value="NZ_CP015519.1"/>
</dbReference>
<evidence type="ECO:0000256" key="4">
    <source>
        <dbReference type="ARBA" id="ARBA00022670"/>
    </source>
</evidence>
<evidence type="ECO:0000256" key="10">
    <source>
        <dbReference type="ARBA" id="ARBA00022840"/>
    </source>
</evidence>
<keyword evidence="4 15" id="KW-0645">Protease</keyword>
<dbReference type="NCBIfam" id="TIGR01241">
    <property type="entry name" value="FtsH_fam"/>
    <property type="match status" value="1"/>
</dbReference>
<evidence type="ECO:0000256" key="1">
    <source>
        <dbReference type="ARBA" id="ARBA00004370"/>
    </source>
</evidence>
<name>A0A1L3GND3_9BACT</name>
<dbReference type="Gene3D" id="1.10.8.60">
    <property type="match status" value="1"/>
</dbReference>
<keyword evidence="10 15" id="KW-0067">ATP-binding</keyword>
<dbReference type="FunFam" id="1.10.8.60:FF:000001">
    <property type="entry name" value="ATP-dependent zinc metalloprotease FtsH"/>
    <property type="match status" value="1"/>
</dbReference>
<comment type="similarity">
    <text evidence="14 15">In the central section; belongs to the AAA ATPase family.</text>
</comment>
<organism evidence="19 20">
    <name type="scientific">Syntrophotalea acetylenivorans</name>
    <dbReference type="NCBI Taxonomy" id="1842532"/>
    <lineage>
        <taxon>Bacteria</taxon>
        <taxon>Pseudomonadati</taxon>
        <taxon>Thermodesulfobacteriota</taxon>
        <taxon>Desulfuromonadia</taxon>
        <taxon>Desulfuromonadales</taxon>
        <taxon>Syntrophotaleaceae</taxon>
        <taxon>Syntrophotalea</taxon>
    </lineage>
</organism>
<dbReference type="InterPro" id="IPR027417">
    <property type="entry name" value="P-loop_NTPase"/>
</dbReference>
<feature type="coiled-coil region" evidence="17">
    <location>
        <begin position="362"/>
        <end position="389"/>
    </location>
</feature>
<keyword evidence="3 15" id="KW-1003">Cell membrane</keyword>
<evidence type="ECO:0000256" key="17">
    <source>
        <dbReference type="SAM" id="Coils"/>
    </source>
</evidence>
<protein>
    <recommendedName>
        <fullName evidence="15">ATP-dependent zinc metalloprotease FtsH</fullName>
        <ecNumber evidence="15">3.4.24.-</ecNumber>
    </recommendedName>
</protein>
<feature type="binding site" evidence="15">
    <location>
        <position position="419"/>
    </location>
    <ligand>
        <name>Zn(2+)</name>
        <dbReference type="ChEBI" id="CHEBI:29105"/>
        <note>catalytic</note>
    </ligand>
</feature>
<dbReference type="GO" id="GO:0051301">
    <property type="term" value="P:cell division"/>
    <property type="evidence" value="ECO:0007669"/>
    <property type="project" value="UniProtKB-KW"/>
</dbReference>
<dbReference type="GO" id="GO:0006508">
    <property type="term" value="P:proteolysis"/>
    <property type="evidence" value="ECO:0007669"/>
    <property type="project" value="UniProtKB-KW"/>
</dbReference>
<evidence type="ECO:0000256" key="15">
    <source>
        <dbReference type="HAMAP-Rule" id="MF_01458"/>
    </source>
</evidence>
<dbReference type="SUPFAM" id="SSF52540">
    <property type="entry name" value="P-loop containing nucleoside triphosphate hydrolases"/>
    <property type="match status" value="1"/>
</dbReference>
<dbReference type="PANTHER" id="PTHR23076">
    <property type="entry name" value="METALLOPROTEASE M41 FTSH"/>
    <property type="match status" value="1"/>
</dbReference>
<dbReference type="InterPro" id="IPR000642">
    <property type="entry name" value="Peptidase_M41"/>
</dbReference>
<dbReference type="Pfam" id="PF06480">
    <property type="entry name" value="FtsH_ext"/>
    <property type="match status" value="1"/>
</dbReference>
<dbReference type="SUPFAM" id="SSF140990">
    <property type="entry name" value="FtsH protease domain-like"/>
    <property type="match status" value="1"/>
</dbReference>
<dbReference type="FunFam" id="1.20.58.760:FF:000001">
    <property type="entry name" value="ATP-dependent zinc metalloprotease FtsH"/>
    <property type="match status" value="1"/>
</dbReference>
<dbReference type="InterPro" id="IPR003593">
    <property type="entry name" value="AAA+_ATPase"/>
</dbReference>
<keyword evidence="7 15" id="KW-0547">Nucleotide-binding</keyword>
<dbReference type="EMBL" id="CP015519">
    <property type="protein sequence ID" value="APG27444.1"/>
    <property type="molecule type" value="Genomic_DNA"/>
</dbReference>
<dbReference type="InterPro" id="IPR003960">
    <property type="entry name" value="ATPase_AAA_CS"/>
</dbReference>
<evidence type="ECO:0000256" key="8">
    <source>
        <dbReference type="ARBA" id="ARBA00022801"/>
    </source>
</evidence>
<dbReference type="FunFam" id="3.40.50.300:FF:000001">
    <property type="entry name" value="ATP-dependent zinc metalloprotease FtsH"/>
    <property type="match status" value="1"/>
</dbReference>
<feature type="binding site" evidence="15">
    <location>
        <position position="415"/>
    </location>
    <ligand>
        <name>Zn(2+)</name>
        <dbReference type="ChEBI" id="CHEBI:29105"/>
        <note>catalytic</note>
    </ligand>
</feature>
<dbReference type="GO" id="GO:0008270">
    <property type="term" value="F:zinc ion binding"/>
    <property type="evidence" value="ECO:0007669"/>
    <property type="project" value="UniProtKB-UniRule"/>
</dbReference>
<evidence type="ECO:0000256" key="16">
    <source>
        <dbReference type="RuleBase" id="RU003651"/>
    </source>
</evidence>
<evidence type="ECO:0000256" key="7">
    <source>
        <dbReference type="ARBA" id="ARBA00022741"/>
    </source>
</evidence>
<evidence type="ECO:0000256" key="13">
    <source>
        <dbReference type="ARBA" id="ARBA00023136"/>
    </source>
</evidence>
<dbReference type="AlphaFoldDB" id="A0A1L3GND3"/>
<dbReference type="InterPro" id="IPR011546">
    <property type="entry name" value="Pept_M41_FtsH_extracell"/>
</dbReference>
<dbReference type="Gene3D" id="3.30.720.210">
    <property type="match status" value="1"/>
</dbReference>
<dbReference type="CDD" id="cd19501">
    <property type="entry name" value="RecA-like_FtsH"/>
    <property type="match status" value="1"/>
</dbReference>
<evidence type="ECO:0000256" key="11">
    <source>
        <dbReference type="ARBA" id="ARBA00022989"/>
    </source>
</evidence>
<gene>
    <name evidence="15" type="primary">ftsH</name>
    <name evidence="19" type="ORF">A7E78_06055</name>
</gene>
<evidence type="ECO:0000256" key="14">
    <source>
        <dbReference type="ARBA" id="ARBA00061570"/>
    </source>
</evidence>
<dbReference type="Gene3D" id="1.20.58.760">
    <property type="entry name" value="Peptidase M41"/>
    <property type="match status" value="1"/>
</dbReference>
<dbReference type="HAMAP" id="MF_01458">
    <property type="entry name" value="FtsH"/>
    <property type="match status" value="1"/>
</dbReference>
<feature type="binding site" evidence="15">
    <location>
        <position position="491"/>
    </location>
    <ligand>
        <name>Zn(2+)</name>
        <dbReference type="ChEBI" id="CHEBI:29105"/>
        <note>catalytic</note>
    </ligand>
</feature>
<dbReference type="InterPro" id="IPR041569">
    <property type="entry name" value="AAA_lid_3"/>
</dbReference>
<keyword evidence="12 15" id="KW-0482">Metalloprotease</keyword>
<feature type="transmembrane region" description="Helical" evidence="15">
    <location>
        <begin position="7"/>
        <end position="25"/>
    </location>
</feature>
<keyword evidence="19" id="KW-0132">Cell division</keyword>
<dbReference type="Pfam" id="PF01434">
    <property type="entry name" value="Peptidase_M41"/>
    <property type="match status" value="1"/>
</dbReference>
<dbReference type="STRING" id="1842532.A7E78_06055"/>
<feature type="binding site" evidence="15">
    <location>
        <begin position="193"/>
        <end position="200"/>
    </location>
    <ligand>
        <name>ATP</name>
        <dbReference type="ChEBI" id="CHEBI:30616"/>
    </ligand>
</feature>
<dbReference type="EC" id="3.4.24.-" evidence="15"/>
<evidence type="ECO:0000313" key="20">
    <source>
        <dbReference type="Proteomes" id="UP000182517"/>
    </source>
</evidence>
<evidence type="ECO:0000256" key="5">
    <source>
        <dbReference type="ARBA" id="ARBA00022692"/>
    </source>
</evidence>
<comment type="subcellular location">
    <subcellularLocation>
        <location evidence="15">Cell membrane</location>
        <topology evidence="15">Multi-pass membrane protein</topology>
        <orientation evidence="15">Cytoplasmic side</orientation>
    </subcellularLocation>
    <subcellularLocation>
        <location evidence="1">Membrane</location>
    </subcellularLocation>
</comment>
<feature type="transmembrane region" description="Helical" evidence="15">
    <location>
        <begin position="100"/>
        <end position="121"/>
    </location>
</feature>
<comment type="function">
    <text evidence="15">Acts as a processive, ATP-dependent zinc metallopeptidase for both cytoplasmic and membrane proteins. Plays a role in the quality control of integral membrane proteins.</text>
</comment>
<dbReference type="Pfam" id="PF17862">
    <property type="entry name" value="AAA_lid_3"/>
    <property type="match status" value="1"/>
</dbReference>
<comment type="cofactor">
    <cofactor evidence="15">
        <name>Zn(2+)</name>
        <dbReference type="ChEBI" id="CHEBI:29105"/>
    </cofactor>
    <text evidence="15">Binds 1 zinc ion per subunit.</text>
</comment>
<dbReference type="Proteomes" id="UP000182517">
    <property type="component" value="Chromosome"/>
</dbReference>
<proteinExistence type="inferred from homology"/>
<comment type="similarity">
    <text evidence="2 15">In the C-terminal section; belongs to the peptidase M41 family.</text>
</comment>
<accession>A0A1L3GND3</accession>
<keyword evidence="13 15" id="KW-0472">Membrane</keyword>
<keyword evidence="20" id="KW-1185">Reference proteome</keyword>
<dbReference type="InterPro" id="IPR005936">
    <property type="entry name" value="FtsH"/>
</dbReference>
<keyword evidence="5 15" id="KW-0812">Transmembrane</keyword>
<dbReference type="PANTHER" id="PTHR23076:SF97">
    <property type="entry name" value="ATP-DEPENDENT ZINC METALLOPROTEASE YME1L1"/>
    <property type="match status" value="1"/>
</dbReference>
<dbReference type="Gene3D" id="3.40.50.300">
    <property type="entry name" value="P-loop containing nucleotide triphosphate hydrolases"/>
    <property type="match status" value="1"/>
</dbReference>
<reference evidence="19 20" key="1">
    <citation type="journal article" date="2017" name="Genome Announc.">
        <title>Complete Genome Sequences of Two Acetylene-Fermenting Pelobacter acetylenicus Strains.</title>
        <authorList>
            <person name="Sutton J.M."/>
            <person name="Baesman S.M."/>
            <person name="Fierst J.L."/>
            <person name="Poret-Peterson A.T."/>
            <person name="Oremland R.S."/>
            <person name="Dunlap D.S."/>
            <person name="Akob D.M."/>
        </authorList>
    </citation>
    <scope>NUCLEOTIDE SEQUENCE [LARGE SCALE GENOMIC DNA]</scope>
    <source>
        <strain evidence="19 20">SFB93</strain>
    </source>
</reference>
<dbReference type="GO" id="GO:0005524">
    <property type="term" value="F:ATP binding"/>
    <property type="evidence" value="ECO:0007669"/>
    <property type="project" value="UniProtKB-UniRule"/>
</dbReference>
<dbReference type="GO" id="GO:0004176">
    <property type="term" value="F:ATP-dependent peptidase activity"/>
    <property type="evidence" value="ECO:0007669"/>
    <property type="project" value="InterPro"/>
</dbReference>
<dbReference type="GO" id="GO:0030163">
    <property type="term" value="P:protein catabolic process"/>
    <property type="evidence" value="ECO:0007669"/>
    <property type="project" value="UniProtKB-UniRule"/>
</dbReference>
<feature type="active site" evidence="15">
    <location>
        <position position="416"/>
    </location>
</feature>
<evidence type="ECO:0000256" key="3">
    <source>
        <dbReference type="ARBA" id="ARBA00022475"/>
    </source>
</evidence>
<evidence type="ECO:0000256" key="9">
    <source>
        <dbReference type="ARBA" id="ARBA00022833"/>
    </source>
</evidence>
<evidence type="ECO:0000256" key="6">
    <source>
        <dbReference type="ARBA" id="ARBA00022723"/>
    </source>
</evidence>